<dbReference type="InterPro" id="IPR023272">
    <property type="entry name" value="Cyt_c_oxidase_suVIIB_dom_sf"/>
</dbReference>
<gene>
    <name evidence="12" type="primary">COX7B2</name>
</gene>
<accession>A0ABM5BW92</accession>
<dbReference type="Proteomes" id="UP001652581">
    <property type="component" value="Chromosome 2"/>
</dbReference>
<keyword evidence="5" id="KW-0999">Mitochondrion inner membrane</keyword>
<dbReference type="InterPro" id="IPR008433">
    <property type="entry name" value="Cyt_c_oxidase_suVIIB"/>
</dbReference>
<evidence type="ECO:0000256" key="5">
    <source>
        <dbReference type="ARBA" id="ARBA00022792"/>
    </source>
</evidence>
<evidence type="ECO:0000256" key="7">
    <source>
        <dbReference type="ARBA" id="ARBA00022989"/>
    </source>
</evidence>
<evidence type="ECO:0000313" key="12">
    <source>
        <dbReference type="RefSeq" id="XP_072800662.1"/>
    </source>
</evidence>
<reference evidence="12" key="2">
    <citation type="submission" date="2025-08" db="UniProtKB">
        <authorList>
            <consortium name="RefSeq"/>
        </authorList>
    </citation>
    <scope>IDENTIFICATION</scope>
</reference>
<dbReference type="RefSeq" id="XP_072800662.1">
    <property type="nucleotide sequence ID" value="XM_072944561.1"/>
</dbReference>
<evidence type="ECO:0000256" key="8">
    <source>
        <dbReference type="ARBA" id="ARBA00023128"/>
    </source>
</evidence>
<sequence length="115" mass="12830">MPEGSQVFSYTVLEVSLQGKRPETSVNCNSVTSSMMFPLIRNALSSLKIQSIRQIRARQSHSKQSPDFHDKYGNILLAGGATFCLVAWVFTTTQIGIKWNLSPVGRVTPRAWNDE</sequence>
<dbReference type="SUPFAM" id="SSF81423">
    <property type="entry name" value="Mitochondrial cytochrome c oxidase subunit VIIb"/>
    <property type="match status" value="1"/>
</dbReference>
<name>A0ABM5BW92_VICPA</name>
<evidence type="ECO:0000256" key="6">
    <source>
        <dbReference type="ARBA" id="ARBA00022946"/>
    </source>
</evidence>
<protein>
    <submittedName>
        <fullName evidence="12">Cytochrome c oxidase subunit 7B2, mitochondrial isoform X1</fullName>
    </submittedName>
</protein>
<proteinExistence type="inferred from homology"/>
<keyword evidence="7 10" id="KW-1133">Transmembrane helix</keyword>
<evidence type="ECO:0000256" key="3">
    <source>
        <dbReference type="ARBA" id="ARBA00007351"/>
    </source>
</evidence>
<evidence type="ECO:0000313" key="11">
    <source>
        <dbReference type="Proteomes" id="UP001652581"/>
    </source>
</evidence>
<feature type="transmembrane region" description="Helical" evidence="10">
    <location>
        <begin position="72"/>
        <end position="91"/>
    </location>
</feature>
<comment type="similarity">
    <text evidence="3">Belongs to the cytochrome c oxidase VIIb family.</text>
</comment>
<dbReference type="Gene3D" id="4.10.51.10">
    <property type="entry name" value="Cytochrome C Oxidase, chain K"/>
    <property type="match status" value="1"/>
</dbReference>
<dbReference type="PANTHER" id="PTHR16716:SF1">
    <property type="entry name" value="CYTOCHROME C OXIDASE SUBUNIT 7B2, MITOCHONDRIAL"/>
    <property type="match status" value="1"/>
</dbReference>
<evidence type="ECO:0000256" key="10">
    <source>
        <dbReference type="SAM" id="Phobius"/>
    </source>
</evidence>
<organism evidence="11 12">
    <name type="scientific">Vicugna pacos</name>
    <name type="common">Alpaca</name>
    <name type="synonym">Lama pacos</name>
    <dbReference type="NCBI Taxonomy" id="30538"/>
    <lineage>
        <taxon>Eukaryota</taxon>
        <taxon>Metazoa</taxon>
        <taxon>Chordata</taxon>
        <taxon>Craniata</taxon>
        <taxon>Vertebrata</taxon>
        <taxon>Euteleostomi</taxon>
        <taxon>Mammalia</taxon>
        <taxon>Eutheria</taxon>
        <taxon>Laurasiatheria</taxon>
        <taxon>Artiodactyla</taxon>
        <taxon>Tylopoda</taxon>
        <taxon>Camelidae</taxon>
        <taxon>Vicugna</taxon>
    </lineage>
</organism>
<dbReference type="PANTHER" id="PTHR16716">
    <property type="entry name" value="CYTOCHROME C OXIDASE SUBUNIT 7B, MITOCHONDRIAL"/>
    <property type="match status" value="1"/>
</dbReference>
<evidence type="ECO:0000256" key="4">
    <source>
        <dbReference type="ARBA" id="ARBA00022692"/>
    </source>
</evidence>
<keyword evidence="4 10" id="KW-0812">Transmembrane</keyword>
<keyword evidence="11" id="KW-1185">Reference proteome</keyword>
<evidence type="ECO:0000256" key="2">
    <source>
        <dbReference type="ARBA" id="ARBA00004673"/>
    </source>
</evidence>
<evidence type="ECO:0000256" key="1">
    <source>
        <dbReference type="ARBA" id="ARBA00004434"/>
    </source>
</evidence>
<reference evidence="11" key="1">
    <citation type="submission" date="2025-05" db="UniProtKB">
        <authorList>
            <consortium name="RefSeq"/>
        </authorList>
    </citation>
    <scope>NUCLEOTIDE SEQUENCE [LARGE SCALE GENOMIC DNA]</scope>
</reference>
<comment type="pathway">
    <text evidence="2">Energy metabolism; oxidative phosphorylation.</text>
</comment>
<keyword evidence="9 10" id="KW-0472">Membrane</keyword>
<dbReference type="GeneID" id="102540595"/>
<keyword evidence="6" id="KW-0809">Transit peptide</keyword>
<dbReference type="Pfam" id="PF05392">
    <property type="entry name" value="COX7B"/>
    <property type="match status" value="1"/>
</dbReference>
<comment type="subcellular location">
    <subcellularLocation>
        <location evidence="1">Mitochondrion inner membrane</location>
        <topology evidence="1">Single-pass membrane protein</topology>
    </subcellularLocation>
</comment>
<keyword evidence="8" id="KW-0496">Mitochondrion</keyword>
<evidence type="ECO:0000256" key="9">
    <source>
        <dbReference type="ARBA" id="ARBA00023136"/>
    </source>
</evidence>